<evidence type="ECO:0000259" key="5">
    <source>
        <dbReference type="PROSITE" id="PS50893"/>
    </source>
</evidence>
<evidence type="ECO:0000256" key="3">
    <source>
        <dbReference type="ARBA" id="ARBA00022840"/>
    </source>
</evidence>
<evidence type="ECO:0000313" key="6">
    <source>
        <dbReference type="EMBL" id="SFU87815.1"/>
    </source>
</evidence>
<evidence type="ECO:0000256" key="2">
    <source>
        <dbReference type="ARBA" id="ARBA00022741"/>
    </source>
</evidence>
<sequence>MTAVLSVHDVTISRGSTPVVRGVSFDIHAGEILGLIGPNGAGKSTTIGGLLGYYPVTGGQMAFRGQPYTFGDGKEIPFEVKRKFAYIPEQPVYYADLTLAEHLEWKMRLWGLAGGSDATVHARMEDLVHQLQLEPHLSKFPHQCSKGTLQKLMVVSAFLFPFDVLIVDEPFIGLDVIAIRQVREWIERARLDGAAVLLSTHVLDSAERMCQRFAFMMDGEVFAAGSLEELRAAQGNAAASLEDLFIALFHARRAVQP</sequence>
<dbReference type="PROSITE" id="PS50839">
    <property type="entry name" value="CHASE"/>
    <property type="match status" value="1"/>
</dbReference>
<dbReference type="PROSITE" id="PS50893">
    <property type="entry name" value="ABC_TRANSPORTER_2"/>
    <property type="match status" value="1"/>
</dbReference>
<dbReference type="GO" id="GO:0005524">
    <property type="term" value="F:ATP binding"/>
    <property type="evidence" value="ECO:0007669"/>
    <property type="project" value="UniProtKB-KW"/>
</dbReference>
<keyword evidence="1" id="KW-0813">Transport</keyword>
<dbReference type="STRING" id="392015.SAMN05421543_11180"/>
<dbReference type="InterPro" id="IPR003439">
    <property type="entry name" value="ABC_transporter-like_ATP-bd"/>
</dbReference>
<keyword evidence="3 6" id="KW-0067">ATP-binding</keyword>
<dbReference type="AlphaFoldDB" id="A0A1I7JRN6"/>
<dbReference type="InterPro" id="IPR051782">
    <property type="entry name" value="ABC_Transporter_VariousFunc"/>
</dbReference>
<dbReference type="SMART" id="SM00382">
    <property type="entry name" value="AAA"/>
    <property type="match status" value="1"/>
</dbReference>
<proteinExistence type="predicted"/>
<dbReference type="RefSeq" id="WP_074952840.1">
    <property type="nucleotide sequence ID" value="NZ_FPBV01000011.1"/>
</dbReference>
<evidence type="ECO:0000256" key="1">
    <source>
        <dbReference type="ARBA" id="ARBA00022448"/>
    </source>
</evidence>
<dbReference type="EMBL" id="FPBV01000011">
    <property type="protein sequence ID" value="SFU87815.1"/>
    <property type="molecule type" value="Genomic_DNA"/>
</dbReference>
<dbReference type="Proteomes" id="UP000183508">
    <property type="component" value="Unassembled WGS sequence"/>
</dbReference>
<dbReference type="PANTHER" id="PTHR42939:SF5">
    <property type="entry name" value="ABC-TYPE TRANSPORTER ATP-BINDING PROTEIN ECSA"/>
    <property type="match status" value="1"/>
</dbReference>
<dbReference type="InterPro" id="IPR003593">
    <property type="entry name" value="AAA+_ATPase"/>
</dbReference>
<evidence type="ECO:0000259" key="4">
    <source>
        <dbReference type="PROSITE" id="PS50839"/>
    </source>
</evidence>
<organism evidence="6 7">
    <name type="scientific">Alicyclobacillus macrosporangiidus</name>
    <dbReference type="NCBI Taxonomy" id="392015"/>
    <lineage>
        <taxon>Bacteria</taxon>
        <taxon>Bacillati</taxon>
        <taxon>Bacillota</taxon>
        <taxon>Bacilli</taxon>
        <taxon>Bacillales</taxon>
        <taxon>Alicyclobacillaceae</taxon>
        <taxon>Alicyclobacillus</taxon>
    </lineage>
</organism>
<dbReference type="Gene3D" id="3.40.50.300">
    <property type="entry name" value="P-loop containing nucleotide triphosphate hydrolases"/>
    <property type="match status" value="1"/>
</dbReference>
<gene>
    <name evidence="6" type="ORF">SAMN05421543_11180</name>
</gene>
<dbReference type="PANTHER" id="PTHR42939">
    <property type="entry name" value="ABC TRANSPORTER ATP-BINDING PROTEIN ALBC-RELATED"/>
    <property type="match status" value="1"/>
</dbReference>
<protein>
    <submittedName>
        <fullName evidence="6">ABC-2 type transport system ATP-binding protein</fullName>
    </submittedName>
</protein>
<dbReference type="InterPro" id="IPR027417">
    <property type="entry name" value="P-loop_NTPase"/>
</dbReference>
<keyword evidence="7" id="KW-1185">Reference proteome</keyword>
<feature type="domain" description="ABC transporter" evidence="5">
    <location>
        <begin position="5"/>
        <end position="243"/>
    </location>
</feature>
<feature type="domain" description="CHASE" evidence="4">
    <location>
        <begin position="158"/>
        <end position="257"/>
    </location>
</feature>
<name>A0A1I7JRN6_9BACL</name>
<dbReference type="InterPro" id="IPR006189">
    <property type="entry name" value="CHASE_dom"/>
</dbReference>
<dbReference type="CDD" id="cd03230">
    <property type="entry name" value="ABC_DR_subfamily_A"/>
    <property type="match status" value="1"/>
</dbReference>
<accession>A0A1I7JRN6</accession>
<dbReference type="SUPFAM" id="SSF52540">
    <property type="entry name" value="P-loop containing nucleoside triphosphate hydrolases"/>
    <property type="match status" value="1"/>
</dbReference>
<dbReference type="Pfam" id="PF00005">
    <property type="entry name" value="ABC_tran"/>
    <property type="match status" value="1"/>
</dbReference>
<reference evidence="7" key="1">
    <citation type="submission" date="2016-10" db="EMBL/GenBank/DDBJ databases">
        <authorList>
            <person name="Varghese N."/>
        </authorList>
    </citation>
    <scope>NUCLEOTIDE SEQUENCE [LARGE SCALE GENOMIC DNA]</scope>
    <source>
        <strain evidence="7">DSM 17980</strain>
    </source>
</reference>
<keyword evidence="2" id="KW-0547">Nucleotide-binding</keyword>
<dbReference type="GO" id="GO:0016887">
    <property type="term" value="F:ATP hydrolysis activity"/>
    <property type="evidence" value="ECO:0007669"/>
    <property type="project" value="InterPro"/>
</dbReference>
<evidence type="ECO:0000313" key="7">
    <source>
        <dbReference type="Proteomes" id="UP000183508"/>
    </source>
</evidence>